<keyword evidence="9" id="KW-1015">Disulfide bond</keyword>
<evidence type="ECO:0000259" key="15">
    <source>
        <dbReference type="Pfam" id="PF02867"/>
    </source>
</evidence>
<evidence type="ECO:0000256" key="4">
    <source>
        <dbReference type="ARBA" id="ARBA00014409"/>
    </source>
</evidence>
<evidence type="ECO:0000256" key="1">
    <source>
        <dbReference type="ARBA" id="ARBA00001922"/>
    </source>
</evidence>
<evidence type="ECO:0000256" key="9">
    <source>
        <dbReference type="ARBA" id="ARBA00023157"/>
    </source>
</evidence>
<comment type="catalytic activity">
    <reaction evidence="12 13">
        <text>a 2'-deoxyribonucleoside 5'-diphosphate + [thioredoxin]-disulfide + H2O = a ribonucleoside 5'-diphosphate + [thioredoxin]-dithiol</text>
        <dbReference type="Rhea" id="RHEA:23252"/>
        <dbReference type="Rhea" id="RHEA-COMP:10698"/>
        <dbReference type="Rhea" id="RHEA-COMP:10700"/>
        <dbReference type="ChEBI" id="CHEBI:15377"/>
        <dbReference type="ChEBI" id="CHEBI:29950"/>
        <dbReference type="ChEBI" id="CHEBI:50058"/>
        <dbReference type="ChEBI" id="CHEBI:57930"/>
        <dbReference type="ChEBI" id="CHEBI:73316"/>
        <dbReference type="EC" id="1.17.4.1"/>
    </reaction>
</comment>
<dbReference type="InterPro" id="IPR013344">
    <property type="entry name" value="RNR_NrdJ/NrdZ"/>
</dbReference>
<dbReference type="InterPro" id="IPR000788">
    <property type="entry name" value="RNR_lg_C"/>
</dbReference>
<dbReference type="InterPro" id="IPR050862">
    <property type="entry name" value="RdRp_reductase_class-2"/>
</dbReference>
<dbReference type="EMBL" id="JAVIIP010000008">
    <property type="protein sequence ID" value="MDX8539272.1"/>
    <property type="molecule type" value="Genomic_DNA"/>
</dbReference>
<feature type="domain" description="Ribonucleotide reductase large subunit C-terminal" evidence="15">
    <location>
        <begin position="811"/>
        <end position="912"/>
    </location>
</feature>
<dbReference type="Pfam" id="PF02867">
    <property type="entry name" value="Ribonuc_red_lgC"/>
    <property type="match status" value="2"/>
</dbReference>
<keyword evidence="14" id="KW-0175">Coiled coil</keyword>
<evidence type="ECO:0000256" key="14">
    <source>
        <dbReference type="SAM" id="Coils"/>
    </source>
</evidence>
<reference evidence="18 19" key="1">
    <citation type="submission" date="2023-08" db="EMBL/GenBank/DDBJ databases">
        <title>Implementing the SeqCode for naming new Mesorhizobium species isolated from Vachellia karroo root nodules.</title>
        <authorList>
            <person name="Van Lill M."/>
        </authorList>
    </citation>
    <scope>NUCLEOTIDE SEQUENCE [LARGE SCALE GENOMIC DNA]</scope>
    <source>
        <strain evidence="18 19">VK4B</strain>
    </source>
</reference>
<feature type="domain" description="TSCPD" evidence="17">
    <location>
        <begin position="972"/>
        <end position="1076"/>
    </location>
</feature>
<evidence type="ECO:0000313" key="19">
    <source>
        <dbReference type="Proteomes" id="UP001276564"/>
    </source>
</evidence>
<evidence type="ECO:0000256" key="8">
    <source>
        <dbReference type="ARBA" id="ARBA00023002"/>
    </source>
</evidence>
<evidence type="ECO:0000259" key="16">
    <source>
        <dbReference type="Pfam" id="PF08471"/>
    </source>
</evidence>
<comment type="caution">
    <text evidence="18">The sequence shown here is derived from an EMBL/GenBank/DDBJ whole genome shotgun (WGS) entry which is preliminary data.</text>
</comment>
<dbReference type="SUPFAM" id="SSF75625">
    <property type="entry name" value="YebC-like"/>
    <property type="match status" value="1"/>
</dbReference>
<evidence type="ECO:0000256" key="5">
    <source>
        <dbReference type="ARBA" id="ARBA00022628"/>
    </source>
</evidence>
<dbReference type="NCBIfam" id="NF005736">
    <property type="entry name" value="PRK07562.1"/>
    <property type="match status" value="1"/>
</dbReference>
<dbReference type="SUPFAM" id="SSF51998">
    <property type="entry name" value="PFL-like glycyl radical enzymes"/>
    <property type="match status" value="1"/>
</dbReference>
<dbReference type="Pfam" id="PF08471">
    <property type="entry name" value="Ribonuc_red_2_N"/>
    <property type="match status" value="1"/>
</dbReference>
<dbReference type="PANTHER" id="PTHR43371">
    <property type="entry name" value="VITAMIN B12-DEPENDENT RIBONUCLEOTIDE REDUCTASE"/>
    <property type="match status" value="1"/>
</dbReference>
<sequence length="1257" mass="137596">MRIERRFTKPGQSAYAEIEFRKALSEIKNPDGSVVFRLDNIDVPAQFSQVAADILAQKYFRKAGVPARLKKVEENDVPSFLWRSVPDEAELAKLPEAERYGSEIDARQVFDRLAGTWTYWGWKGGYFKSEEDARAFRDELAYMLATQRVAPNSPQWFNTGLHWAYGIDGPSQGHFYVDPFTGKLTKSKSSYEHPQPHACFIQGVQDDLVNEGGIMDLWVREARLFKYGSGTGSNFSLLRGEGEKLSGGGRSSGLMSFLKIGDRAAGAIKSGGTTRRAAKMVIVDVDHPDIEEFIDWKVNEEQKVASLVTGSKIVKKHLEAIMKACVNCEGHDDDCFDPAINTALKREIKAAKKDAVPENYIYRVIQFARQGYTSMSFKTYDTDWDSDAYLTVSGQNSNNSVSLKDNFLRAVEADGDWQLTARKDGKALKTLKARDLWEKIGYAAWASADPGLHFNTTMNDWHTCASAGAIRASNPCSEYMFLDDTACNLASINLLPYRNADGTIDIATYEHTVRLWTIVLEISVMMAQFPSKEIAKLSYEYRTLGLGYANIGGLLMTSGIPYDSDEGRAICAALTAIMTGTAYATSAEMAAELGAFPDYDRNAQNMLRVMRNHRRAAYGDKDGYEKLAVNPVPLVASDLKQQALAEHAKAAWDRAIELGEEHGYRNAQATVIAPTGTIGLVMDCDTTGIEPDFALVKFKKLAGGGYFKIINRAVPEALRTLGYSESQIAEIEAYAVGHGNLNQAPGINPGSLKAKGFSDDKIAALNAALKSAFDIKFVFNQWTLGADWVKETLGFTDEQLGDFSFEMLPALGFSKKDIEAANIHVCGAMTLEGAPFLKAEHLAVFDCASPCGKIGKRSLSINSHILMMAAAQPFISGAISKTINMPNEATVEDAKNAYMLSWKLALKANALYRDGSKLSQPLNASLLADGEEDEDEVVEQLIAAPAAQRAVQVTEKIVERVVERLYRDREKLPNRRKGYTQKAVVGGHKVYLRTGEFDDGRLGEIFIDMHKEGAAFRAMMNNFAIAISLGLQYGVPLDEYVEAFTFTKFEPAGMVQGNDAIKNATSILDYVFRELAVSYLARHDLAHVDQSDFDKTALGRGITEGKATPFSKGLTRGVSPVKLVSGAGGDPKGFGGAAPTTAPARAAPTAFSGSNVLTLKPASDEAIAYKRDYEERARELAEDIVEEEAEVSSTEALFTDAAAQEAADAKKLAATRRQQSLLQGYTGNECSECHNFTMVRNGTCEKCDTCGSTSGCS</sequence>
<evidence type="ECO:0000256" key="10">
    <source>
        <dbReference type="ARBA" id="ARBA00023285"/>
    </source>
</evidence>
<feature type="domain" description="Ribonucleotide reductase large subunit C-terminal" evidence="15">
    <location>
        <begin position="198"/>
        <end position="747"/>
    </location>
</feature>
<dbReference type="InterPro" id="IPR024434">
    <property type="entry name" value="TSCPD_dom"/>
</dbReference>
<dbReference type="Pfam" id="PF12637">
    <property type="entry name" value="TSCPD"/>
    <property type="match status" value="1"/>
</dbReference>
<keyword evidence="8 13" id="KW-0560">Oxidoreductase</keyword>
<comment type="similarity">
    <text evidence="2 13">Belongs to the ribonucleoside diphosphate reductase class-2 family.</text>
</comment>
<dbReference type="CDD" id="cd02888">
    <property type="entry name" value="RNR_II_dimer"/>
    <property type="match status" value="1"/>
</dbReference>
<dbReference type="GO" id="GO:0004748">
    <property type="term" value="F:ribonucleoside-diphosphate reductase activity, thioredoxin disulfide as acceptor"/>
    <property type="evidence" value="ECO:0007669"/>
    <property type="project" value="UniProtKB-EC"/>
</dbReference>
<keyword evidence="6 13" id="KW-0237">DNA synthesis</keyword>
<gene>
    <name evidence="18" type="ORF">RFM23_16760</name>
</gene>
<evidence type="ECO:0000256" key="3">
    <source>
        <dbReference type="ARBA" id="ARBA00012274"/>
    </source>
</evidence>
<keyword evidence="5 13" id="KW-0846">Cobalamin</keyword>
<feature type="coiled-coil region" evidence="14">
    <location>
        <begin position="1170"/>
        <end position="1197"/>
    </location>
</feature>
<dbReference type="Gene3D" id="3.20.70.20">
    <property type="match status" value="3"/>
</dbReference>
<evidence type="ECO:0000256" key="2">
    <source>
        <dbReference type="ARBA" id="ARBA00007405"/>
    </source>
</evidence>
<dbReference type="Proteomes" id="UP001276564">
    <property type="component" value="Unassembled WGS sequence"/>
</dbReference>
<dbReference type="PRINTS" id="PR01183">
    <property type="entry name" value="RIBORDTASEM1"/>
</dbReference>
<evidence type="ECO:0000256" key="6">
    <source>
        <dbReference type="ARBA" id="ARBA00022634"/>
    </source>
</evidence>
<dbReference type="NCBIfam" id="TIGR02504">
    <property type="entry name" value="NrdJ_Z"/>
    <property type="match status" value="1"/>
</dbReference>
<dbReference type="InterPro" id="IPR013678">
    <property type="entry name" value="RNR_2_N"/>
</dbReference>
<dbReference type="EC" id="1.17.4.1" evidence="3 13"/>
<evidence type="ECO:0000256" key="11">
    <source>
        <dbReference type="ARBA" id="ARBA00025437"/>
    </source>
</evidence>
<keyword evidence="19" id="KW-1185">Reference proteome</keyword>
<evidence type="ECO:0000256" key="12">
    <source>
        <dbReference type="ARBA" id="ARBA00047754"/>
    </source>
</evidence>
<organism evidence="18 19">
    <name type="scientific">Mesorhizobium abyssinicae</name>
    <dbReference type="NCBI Taxonomy" id="1209958"/>
    <lineage>
        <taxon>Bacteria</taxon>
        <taxon>Pseudomonadati</taxon>
        <taxon>Pseudomonadota</taxon>
        <taxon>Alphaproteobacteria</taxon>
        <taxon>Hyphomicrobiales</taxon>
        <taxon>Phyllobacteriaceae</taxon>
        <taxon>Mesorhizobium</taxon>
    </lineage>
</organism>
<keyword evidence="7 13" id="KW-0547">Nucleotide-binding</keyword>
<evidence type="ECO:0000259" key="17">
    <source>
        <dbReference type="Pfam" id="PF12637"/>
    </source>
</evidence>
<feature type="domain" description="Ribonucleotide reductase class II vitamin B12-dependent N-terminal" evidence="16">
    <location>
        <begin position="22"/>
        <end position="147"/>
    </location>
</feature>
<accession>A0ABU5APP9</accession>
<protein>
    <recommendedName>
        <fullName evidence="4 13">Vitamin B12-dependent ribonucleotide reductase</fullName>
        <ecNumber evidence="3 13">1.17.4.1</ecNumber>
    </recommendedName>
</protein>
<evidence type="ECO:0000256" key="13">
    <source>
        <dbReference type="RuleBase" id="RU364064"/>
    </source>
</evidence>
<evidence type="ECO:0000256" key="7">
    <source>
        <dbReference type="ARBA" id="ARBA00022741"/>
    </source>
</evidence>
<proteinExistence type="inferred from homology"/>
<dbReference type="RefSeq" id="WP_320320855.1">
    <property type="nucleotide sequence ID" value="NZ_JAVIIP010000008.1"/>
</dbReference>
<evidence type="ECO:0000313" key="18">
    <source>
        <dbReference type="EMBL" id="MDX8539272.1"/>
    </source>
</evidence>
<comment type="function">
    <text evidence="11 13">Catalyzes the reduction of ribonucleotides to deoxyribonucleotides. May function to provide a pool of deoxyribonucleotide precursors for DNA repair during oxygen limitation and/or for immediate growth after restoration of oxygen.</text>
</comment>
<dbReference type="PANTHER" id="PTHR43371:SF1">
    <property type="entry name" value="RIBONUCLEOSIDE-DIPHOSPHATE REDUCTASE"/>
    <property type="match status" value="1"/>
</dbReference>
<keyword evidence="10 13" id="KW-0170">Cobalt</keyword>
<comment type="cofactor">
    <cofactor evidence="1 13">
        <name>adenosylcob(III)alamin</name>
        <dbReference type="ChEBI" id="CHEBI:18408"/>
    </cofactor>
</comment>
<name>A0ABU5APP9_9HYPH</name>
<dbReference type="InterPro" id="IPR029072">
    <property type="entry name" value="YebC-like"/>
</dbReference>